<reference evidence="1" key="1">
    <citation type="submission" date="2020-12" db="EMBL/GenBank/DDBJ databases">
        <authorList>
            <person name="Huq M.A."/>
        </authorList>
    </citation>
    <scope>NUCLEOTIDE SEQUENCE</scope>
    <source>
        <strain evidence="1">MAHUQ-46</strain>
    </source>
</reference>
<evidence type="ECO:0000313" key="2">
    <source>
        <dbReference type="Proteomes" id="UP000640274"/>
    </source>
</evidence>
<proteinExistence type="predicted"/>
<organism evidence="1 2">
    <name type="scientific">Paenibacillus roseus</name>
    <dbReference type="NCBI Taxonomy" id="2798579"/>
    <lineage>
        <taxon>Bacteria</taxon>
        <taxon>Bacillati</taxon>
        <taxon>Bacillota</taxon>
        <taxon>Bacilli</taxon>
        <taxon>Bacillales</taxon>
        <taxon>Paenibacillaceae</taxon>
        <taxon>Paenibacillus</taxon>
    </lineage>
</organism>
<sequence>MLRIRYVKIFIVFVLLFSYNNSITIFASKDESESLITVNTTQNSVVLSFINFDSEFTIEDLNDDLEKIIYSGTDYKVTIDNLTADSLYKYRVSTFDVGNVLESVYYISAQTKKNNFYSITSDDINDVDLSLNAVFSKNSVSLEWTEIEGVTEYQIYKNNELLDTIKENNFIDTSRMTDPYIVYEIQFSLPVSDIEKKEIKQFFINKGKSLSEEELNSISVKPYSIIKVVDASLVIPQLASSTIERSFKWTYKTFIANAFVEDPWFNYVTWGTDIKYFSGDNRGFSSTSESYRTKTVGDSIFYNDSTSSEAFYKNVNPTNAYDENYNLVGTKTDSGSNINRIVNSKTASLVDVTVYHKSGNPYAVSTATIDYQLRAKTYKNGSYSFTGVHDRAPSHELYLRINNVTNITLFTHTNEGFEYLAAPSSLAKSFSVSS</sequence>
<accession>A0A934J1F3</accession>
<dbReference type="Proteomes" id="UP000640274">
    <property type="component" value="Unassembled WGS sequence"/>
</dbReference>
<comment type="caution">
    <text evidence="1">The sequence shown here is derived from an EMBL/GenBank/DDBJ whole genome shotgun (WGS) entry which is preliminary data.</text>
</comment>
<evidence type="ECO:0000313" key="1">
    <source>
        <dbReference type="EMBL" id="MBJ6359809.1"/>
    </source>
</evidence>
<dbReference type="AlphaFoldDB" id="A0A934J1F3"/>
<name>A0A934J1F3_9BACL</name>
<evidence type="ECO:0008006" key="3">
    <source>
        <dbReference type="Google" id="ProtNLM"/>
    </source>
</evidence>
<protein>
    <recommendedName>
        <fullName evidence="3">Fibronectin type-III domain-containing protein</fullName>
    </recommendedName>
</protein>
<keyword evidence="2" id="KW-1185">Reference proteome</keyword>
<dbReference type="EMBL" id="JAELUP010000001">
    <property type="protein sequence ID" value="MBJ6359809.1"/>
    <property type="molecule type" value="Genomic_DNA"/>
</dbReference>
<gene>
    <name evidence="1" type="ORF">JFN88_00510</name>
</gene>
<dbReference type="RefSeq" id="WP_199017337.1">
    <property type="nucleotide sequence ID" value="NZ_JAELUP010000001.1"/>
</dbReference>